<dbReference type="OrthoDB" id="9804789at2"/>
<dbReference type="InterPro" id="IPR035996">
    <property type="entry name" value="4pyrrol_Methylase_sf"/>
</dbReference>
<evidence type="ECO:0000313" key="9">
    <source>
        <dbReference type="EMBL" id="MZP44360.1"/>
    </source>
</evidence>
<dbReference type="Gene3D" id="3.30.950.10">
    <property type="entry name" value="Methyltransferase, Cobalt-precorrin-4 Transmethylase, Domain 2"/>
    <property type="match status" value="1"/>
</dbReference>
<dbReference type="Gene3D" id="3.40.1010.10">
    <property type="entry name" value="Cobalt-precorrin-4 Transmethylase, Domain 1"/>
    <property type="match status" value="1"/>
</dbReference>
<accession>A0A845LH78</accession>
<dbReference type="InterPro" id="IPR014777">
    <property type="entry name" value="4pyrrole_Mease_sub1"/>
</dbReference>
<evidence type="ECO:0000256" key="6">
    <source>
        <dbReference type="ARBA" id="ARBA00022691"/>
    </source>
</evidence>
<dbReference type="GO" id="GO:0030788">
    <property type="term" value="F:precorrin-2 C20-methyltransferase activity"/>
    <property type="evidence" value="ECO:0007669"/>
    <property type="project" value="UniProtKB-EC"/>
</dbReference>
<protein>
    <submittedName>
        <fullName evidence="9">Precorrin-2 C(20)-methyltransferase</fullName>
        <ecNumber evidence="9">2.1.1.130</ecNumber>
    </submittedName>
</protein>
<dbReference type="InterPro" id="IPR006364">
    <property type="entry name" value="CobI/CbiL/CobIJ_dom"/>
</dbReference>
<dbReference type="InterPro" id="IPR000878">
    <property type="entry name" value="4pyrrol_Mease"/>
</dbReference>
<dbReference type="PIRSF" id="PIRSF036427">
    <property type="entry name" value="Precrrn-2_mtase"/>
    <property type="match status" value="1"/>
</dbReference>
<organism evidence="9 10">
    <name type="scientific">Heliomicrobium gestii</name>
    <name type="common">Heliobacterium gestii</name>
    <dbReference type="NCBI Taxonomy" id="2699"/>
    <lineage>
        <taxon>Bacteria</taxon>
        <taxon>Bacillati</taxon>
        <taxon>Bacillota</taxon>
        <taxon>Clostridia</taxon>
        <taxon>Eubacteriales</taxon>
        <taxon>Heliobacteriaceae</taxon>
        <taxon>Heliomicrobium</taxon>
    </lineage>
</organism>
<evidence type="ECO:0000256" key="2">
    <source>
        <dbReference type="ARBA" id="ARBA00005879"/>
    </source>
</evidence>
<dbReference type="InterPro" id="IPR012382">
    <property type="entry name" value="CobI/CbiL"/>
</dbReference>
<sequence>MKGTFTGIGVGPGDPELLTFKAARLISEADVIIAPLSKEGRESTALRIVQSHIGPEAQVCHLEFPMTLDAEKLARSWSENHQVILGFLRQGKKVVFITIGDPMVYSTYMYMYERLKEANVAITTVPGITSFTAASCRAGVPLAEAEETITIIPATTDCENLDQLFALSDTLVLMKVYKNKDQIIDLLEKHGLKSRAVLISRCGLDGEIIETDLDKVRGKAINYLSIIIAKKEKKAHSAVEEARGVVRSA</sequence>
<keyword evidence="6" id="KW-0949">S-adenosyl-L-methionine</keyword>
<feature type="domain" description="Tetrapyrrole methylase" evidence="8">
    <location>
        <begin position="5"/>
        <end position="212"/>
    </location>
</feature>
<dbReference type="Proteomes" id="UP000471031">
    <property type="component" value="Unassembled WGS sequence"/>
</dbReference>
<comment type="pathway">
    <text evidence="1">Cofactor biosynthesis; adenosylcobalamin biosynthesis.</text>
</comment>
<dbReference type="Pfam" id="PF00590">
    <property type="entry name" value="TP_methylase"/>
    <property type="match status" value="1"/>
</dbReference>
<evidence type="ECO:0000256" key="7">
    <source>
        <dbReference type="PIRNR" id="PIRNR036427"/>
    </source>
</evidence>
<gene>
    <name evidence="9" type="primary">cobI</name>
    <name evidence="9" type="ORF">GTO89_15105</name>
</gene>
<proteinExistence type="inferred from homology"/>
<dbReference type="PANTHER" id="PTHR43467:SF2">
    <property type="entry name" value="COBALT-PRECORRIN-2 C(20)-METHYLTRANSFERASE"/>
    <property type="match status" value="1"/>
</dbReference>
<dbReference type="SUPFAM" id="SSF53790">
    <property type="entry name" value="Tetrapyrrole methylase"/>
    <property type="match status" value="1"/>
</dbReference>
<keyword evidence="5 9" id="KW-0808">Transferase</keyword>
<dbReference type="InterPro" id="IPR014776">
    <property type="entry name" value="4pyrrole_Mease_sub2"/>
</dbReference>
<comment type="caution">
    <text evidence="9">The sequence shown here is derived from an EMBL/GenBank/DDBJ whole genome shotgun (WGS) entry which is preliminary data.</text>
</comment>
<dbReference type="AlphaFoldDB" id="A0A845LH78"/>
<name>A0A845LH78_HELGE</name>
<dbReference type="GO" id="GO:0032259">
    <property type="term" value="P:methylation"/>
    <property type="evidence" value="ECO:0007669"/>
    <property type="project" value="UniProtKB-KW"/>
</dbReference>
<reference evidence="9 10" key="1">
    <citation type="submission" date="2020-01" db="EMBL/GenBank/DDBJ databases">
        <title>Whole genome sequence of Heliobacterium gestii DSM 11169.</title>
        <authorList>
            <person name="Kyndt J.A."/>
            <person name="Meyer T.E."/>
        </authorList>
    </citation>
    <scope>NUCLEOTIDE SEQUENCE [LARGE SCALE GENOMIC DNA]</scope>
    <source>
        <strain evidence="9 10">DSM 11169</strain>
    </source>
</reference>
<dbReference type="RefSeq" id="WP_161262929.1">
    <property type="nucleotide sequence ID" value="NZ_JAFBDC010000015.1"/>
</dbReference>
<evidence type="ECO:0000259" key="8">
    <source>
        <dbReference type="Pfam" id="PF00590"/>
    </source>
</evidence>
<dbReference type="PANTHER" id="PTHR43467">
    <property type="entry name" value="COBALT-PRECORRIN-2 C(20)-METHYLTRANSFERASE"/>
    <property type="match status" value="1"/>
</dbReference>
<comment type="similarity">
    <text evidence="2 7">Belongs to the precorrin methyltransferase family.</text>
</comment>
<dbReference type="GO" id="GO:0009236">
    <property type="term" value="P:cobalamin biosynthetic process"/>
    <property type="evidence" value="ECO:0007669"/>
    <property type="project" value="UniProtKB-UniRule"/>
</dbReference>
<keyword evidence="4 9" id="KW-0489">Methyltransferase</keyword>
<dbReference type="UniPathway" id="UPA00148"/>
<dbReference type="EMBL" id="WXEX01000015">
    <property type="protein sequence ID" value="MZP44360.1"/>
    <property type="molecule type" value="Genomic_DNA"/>
</dbReference>
<evidence type="ECO:0000256" key="5">
    <source>
        <dbReference type="ARBA" id="ARBA00022679"/>
    </source>
</evidence>
<keyword evidence="10" id="KW-1185">Reference proteome</keyword>
<evidence type="ECO:0000313" key="10">
    <source>
        <dbReference type="Proteomes" id="UP000471031"/>
    </source>
</evidence>
<dbReference type="EC" id="2.1.1.130" evidence="9"/>
<dbReference type="NCBIfam" id="TIGR01467">
    <property type="entry name" value="cobI_cbiL"/>
    <property type="match status" value="1"/>
</dbReference>
<evidence type="ECO:0000256" key="1">
    <source>
        <dbReference type="ARBA" id="ARBA00004953"/>
    </source>
</evidence>
<evidence type="ECO:0000256" key="4">
    <source>
        <dbReference type="ARBA" id="ARBA00022603"/>
    </source>
</evidence>
<dbReference type="CDD" id="cd11645">
    <property type="entry name" value="Precorrin_2_C20_MT"/>
    <property type="match status" value="1"/>
</dbReference>
<keyword evidence="3" id="KW-0169">Cobalamin biosynthesis</keyword>
<evidence type="ECO:0000256" key="3">
    <source>
        <dbReference type="ARBA" id="ARBA00022573"/>
    </source>
</evidence>